<dbReference type="Pfam" id="PF00420">
    <property type="entry name" value="Oxidored_q2"/>
    <property type="match status" value="1"/>
</dbReference>
<protein>
    <recommendedName>
        <fullName evidence="4 15">NADH-ubiquinone oxidoreductase chain 4L</fullName>
        <ecNumber evidence="3 15">7.1.1.2</ecNumber>
    </recommendedName>
</protein>
<dbReference type="GO" id="GO:0005743">
    <property type="term" value="C:mitochondrial inner membrane"/>
    <property type="evidence" value="ECO:0007669"/>
    <property type="project" value="UniProtKB-SubCell"/>
</dbReference>
<dbReference type="PANTHER" id="PTHR11434">
    <property type="entry name" value="NADH-UBIQUINONE OXIDOREDUCTASE SUBUNIT ND4L"/>
    <property type="match status" value="1"/>
</dbReference>
<dbReference type="GO" id="GO:0042773">
    <property type="term" value="P:ATP synthesis coupled electron transport"/>
    <property type="evidence" value="ECO:0007669"/>
    <property type="project" value="UniProtKB-UniRule"/>
</dbReference>
<keyword evidence="6 15" id="KW-0679">Respiratory chain</keyword>
<feature type="transmembrane region" description="Helical" evidence="15">
    <location>
        <begin position="6"/>
        <end position="22"/>
    </location>
</feature>
<evidence type="ECO:0000256" key="9">
    <source>
        <dbReference type="ARBA" id="ARBA00022982"/>
    </source>
</evidence>
<evidence type="ECO:0000256" key="12">
    <source>
        <dbReference type="ARBA" id="ARBA00023075"/>
    </source>
</evidence>
<proteinExistence type="inferred from homology"/>
<evidence type="ECO:0000256" key="5">
    <source>
        <dbReference type="ARBA" id="ARBA00022448"/>
    </source>
</evidence>
<dbReference type="EC" id="7.1.1.2" evidence="3 15"/>
<keyword evidence="14 15" id="KW-0472">Membrane</keyword>
<dbReference type="GO" id="GO:0030964">
    <property type="term" value="C:NADH dehydrogenase complex"/>
    <property type="evidence" value="ECO:0007669"/>
    <property type="project" value="TreeGrafter"/>
</dbReference>
<geneLocation type="mitochondrion" evidence="16"/>
<organism evidence="16">
    <name type="scientific">Eulepethus nanhaiensis</name>
    <dbReference type="NCBI Taxonomy" id="1881687"/>
    <lineage>
        <taxon>Eukaryota</taxon>
        <taxon>Metazoa</taxon>
        <taxon>Spiralia</taxon>
        <taxon>Lophotrochozoa</taxon>
        <taxon>Annelida</taxon>
        <taxon>Polychaeta</taxon>
        <taxon>Errantia</taxon>
        <taxon>Phyllodocida</taxon>
        <taxon>Eulepethidae</taxon>
        <taxon>Eulepethus</taxon>
    </lineage>
</organism>
<evidence type="ECO:0000313" key="16">
    <source>
        <dbReference type="EMBL" id="AVW86185.1"/>
    </source>
</evidence>
<comment type="function">
    <text evidence="15">Core subunit of the mitochondrial membrane respiratory chain NADH dehydrogenase (Complex I) which catalyzes electron transfer from NADH through the respiratory chain, using ubiquinone as an electron acceptor.</text>
</comment>
<dbReference type="InterPro" id="IPR001133">
    <property type="entry name" value="NADH_UbQ_OxRdtase_chain4L/K"/>
</dbReference>
<dbReference type="Gene3D" id="1.10.287.3510">
    <property type="match status" value="1"/>
</dbReference>
<evidence type="ECO:0000256" key="4">
    <source>
        <dbReference type="ARBA" id="ARBA00016612"/>
    </source>
</evidence>
<dbReference type="GO" id="GO:0008137">
    <property type="term" value="F:NADH dehydrogenase (ubiquinone) activity"/>
    <property type="evidence" value="ECO:0007669"/>
    <property type="project" value="UniProtKB-EC"/>
</dbReference>
<evidence type="ECO:0000256" key="14">
    <source>
        <dbReference type="ARBA" id="ARBA00023136"/>
    </source>
</evidence>
<keyword evidence="12 15" id="KW-0830">Ubiquinone</keyword>
<dbReference type="PANTHER" id="PTHR11434:SF0">
    <property type="entry name" value="NADH-UBIQUINONE OXIDOREDUCTASE CHAIN 4L"/>
    <property type="match status" value="1"/>
</dbReference>
<comment type="similarity">
    <text evidence="2 15">Belongs to the complex I subunit 4L family.</text>
</comment>
<keyword evidence="7 15" id="KW-0812">Transmembrane</keyword>
<keyword evidence="11 15" id="KW-0520">NAD</keyword>
<keyword evidence="9 15" id="KW-0249">Electron transport</keyword>
<dbReference type="InterPro" id="IPR039428">
    <property type="entry name" value="NUOK/Mnh_C1-like"/>
</dbReference>
<dbReference type="GO" id="GO:0016651">
    <property type="term" value="F:oxidoreductase activity, acting on NAD(P)H"/>
    <property type="evidence" value="ECO:0007669"/>
    <property type="project" value="InterPro"/>
</dbReference>
<evidence type="ECO:0000256" key="8">
    <source>
        <dbReference type="ARBA" id="ARBA00022967"/>
    </source>
</evidence>
<dbReference type="AlphaFoldDB" id="A0A343W6G3"/>
<evidence type="ECO:0000256" key="1">
    <source>
        <dbReference type="ARBA" id="ARBA00004225"/>
    </source>
</evidence>
<evidence type="ECO:0000256" key="13">
    <source>
        <dbReference type="ARBA" id="ARBA00023128"/>
    </source>
</evidence>
<evidence type="ECO:0000256" key="3">
    <source>
        <dbReference type="ARBA" id="ARBA00012944"/>
    </source>
</evidence>
<dbReference type="EMBL" id="KY753834">
    <property type="protein sequence ID" value="AVW86185.1"/>
    <property type="molecule type" value="Genomic_DNA"/>
</dbReference>
<evidence type="ECO:0000256" key="2">
    <source>
        <dbReference type="ARBA" id="ARBA00010519"/>
    </source>
</evidence>
<keyword evidence="15" id="KW-0999">Mitochondrion inner membrane</keyword>
<keyword evidence="13 15" id="KW-0496">Mitochondrion</keyword>
<comment type="subcellular location">
    <subcellularLocation>
        <location evidence="15">Mitochondrion inner membrane</location>
        <topology evidence="15">Multi-pass membrane protein</topology>
    </subcellularLocation>
    <subcellularLocation>
        <location evidence="1">Mitochondrion membrane</location>
        <topology evidence="1">Multi-pass membrane protein</topology>
    </subcellularLocation>
</comment>
<reference evidence="16" key="1">
    <citation type="journal article" date="2018" name="Mol. Phylogenet. Evol.">
        <title>Phylogeny, evolution and mitochondrial gene order rearrangement in scale worms (Aphroditiformia, Annelida).</title>
        <authorList>
            <person name="Zhang Y."/>
            <person name="Sun J."/>
            <person name="Rouse G.W."/>
            <person name="Wiklund H."/>
            <person name="Pleijel F."/>
            <person name="Watanabe H.K."/>
            <person name="Chen C."/>
            <person name="Qian P.-Y."/>
            <person name="Qiu J.-W."/>
        </authorList>
    </citation>
    <scope>NUCLEOTIDE SEQUENCE</scope>
</reference>
<evidence type="ECO:0000256" key="11">
    <source>
        <dbReference type="ARBA" id="ARBA00023027"/>
    </source>
</evidence>
<evidence type="ECO:0000256" key="10">
    <source>
        <dbReference type="ARBA" id="ARBA00022989"/>
    </source>
</evidence>
<evidence type="ECO:0000256" key="7">
    <source>
        <dbReference type="ARBA" id="ARBA00022692"/>
    </source>
</evidence>
<sequence length="98" mass="10667">MLFISSSLIPFSTFATIITLVIQRNHLLMALLSLEAMILTLTLLSISSTSFINQAELFFSMILLTFGACEASLGLACLVAMARSYGNDQINSLNINKC</sequence>
<evidence type="ECO:0000256" key="15">
    <source>
        <dbReference type="RuleBase" id="RU004419"/>
    </source>
</evidence>
<feature type="transmembrane region" description="Helical" evidence="15">
    <location>
        <begin position="58"/>
        <end position="82"/>
    </location>
</feature>
<evidence type="ECO:0000256" key="6">
    <source>
        <dbReference type="ARBA" id="ARBA00022660"/>
    </source>
</evidence>
<keyword evidence="5 15" id="KW-0813">Transport</keyword>
<gene>
    <name evidence="16" type="primary">ND4L</name>
</gene>
<name>A0A343W6G3_9ANNE</name>
<keyword evidence="8 15" id="KW-1278">Translocase</keyword>
<comment type="catalytic activity">
    <reaction evidence="15">
        <text>a ubiquinone + NADH + 5 H(+)(in) = a ubiquinol + NAD(+) + 4 H(+)(out)</text>
        <dbReference type="Rhea" id="RHEA:29091"/>
        <dbReference type="Rhea" id="RHEA-COMP:9565"/>
        <dbReference type="Rhea" id="RHEA-COMP:9566"/>
        <dbReference type="ChEBI" id="CHEBI:15378"/>
        <dbReference type="ChEBI" id="CHEBI:16389"/>
        <dbReference type="ChEBI" id="CHEBI:17976"/>
        <dbReference type="ChEBI" id="CHEBI:57540"/>
        <dbReference type="ChEBI" id="CHEBI:57945"/>
        <dbReference type="EC" id="7.1.1.2"/>
    </reaction>
</comment>
<feature type="transmembrane region" description="Helical" evidence="15">
    <location>
        <begin position="29"/>
        <end position="52"/>
    </location>
</feature>
<keyword evidence="10 15" id="KW-1133">Transmembrane helix</keyword>
<accession>A0A343W6G3</accession>